<keyword evidence="2" id="KW-0963">Cytoplasm</keyword>
<evidence type="ECO:0000256" key="1">
    <source>
        <dbReference type="ARBA" id="ARBA00004245"/>
    </source>
</evidence>
<protein>
    <recommendedName>
        <fullName evidence="7">Tropomodulin</fullName>
    </recommendedName>
</protein>
<evidence type="ECO:0000313" key="5">
    <source>
        <dbReference type="EnsemblMetazoa" id="XP_038078506.1"/>
    </source>
</evidence>
<dbReference type="GO" id="GO:0005856">
    <property type="term" value="C:cytoskeleton"/>
    <property type="evidence" value="ECO:0007669"/>
    <property type="project" value="UniProtKB-SubCell"/>
</dbReference>
<sequence>MANTKYGIYGDLDKYKDVDEDEILKSLTAEELEQLADSLDPDNESLPASERQKDQTRKSPTGTFDRQHLIEFLEKKAKEEKDWEDKVPYKAGEKRGKIYETKKAELMKKTEENVKLDPEWEHALEEATEEDLVNLAGILGLHGMLNQEQFEASQRNERLVDNQGRFQGIAKFSIPKPVHGNEKNNTDVEESLKLLKSNDASLKTLNLNNIINMSIEQMKNICSALGSNTQLKELFMANTRLTDPVAKILAESIRQNNVLTSLNVESNFITQVGVNSIMQAMRKNSSITELRIANQNCQMGQKLECEIANILESNSTLLKLGFAFEHAGPRVQAHDAILRNIETVRKGRVDNSK</sequence>
<comment type="subcellular location">
    <subcellularLocation>
        <location evidence="1">Cytoplasm</location>
        <location evidence="1">Cytoskeleton</location>
    </subcellularLocation>
</comment>
<proteinExistence type="predicted"/>
<dbReference type="Proteomes" id="UP000887568">
    <property type="component" value="Unplaced"/>
</dbReference>
<dbReference type="PANTHER" id="PTHR10901">
    <property type="entry name" value="TROPOMODULIN"/>
    <property type="match status" value="1"/>
</dbReference>
<dbReference type="SUPFAM" id="SSF52047">
    <property type="entry name" value="RNI-like"/>
    <property type="match status" value="1"/>
</dbReference>
<feature type="compositionally biased region" description="Acidic residues" evidence="4">
    <location>
        <begin position="34"/>
        <end position="43"/>
    </location>
</feature>
<name>A0A914BSB2_PATMI</name>
<dbReference type="OMA" id="LEHQDRP"/>
<dbReference type="PANTHER" id="PTHR10901:SF6">
    <property type="entry name" value="TROPOMODULIN, ISOFORM N"/>
    <property type="match status" value="1"/>
</dbReference>
<dbReference type="InterPro" id="IPR004934">
    <property type="entry name" value="TMOD"/>
</dbReference>
<dbReference type="Gene3D" id="3.80.10.10">
    <property type="entry name" value="Ribonuclease Inhibitor"/>
    <property type="match status" value="1"/>
</dbReference>
<keyword evidence="6" id="KW-1185">Reference proteome</keyword>
<feature type="region of interest" description="Disordered" evidence="4">
    <location>
        <begin position="34"/>
        <end position="66"/>
    </location>
</feature>
<dbReference type="GO" id="GO:0030239">
    <property type="term" value="P:myofibril assembly"/>
    <property type="evidence" value="ECO:0007669"/>
    <property type="project" value="TreeGrafter"/>
</dbReference>
<reference evidence="5" key="1">
    <citation type="submission" date="2022-11" db="UniProtKB">
        <authorList>
            <consortium name="EnsemblMetazoa"/>
        </authorList>
    </citation>
    <scope>IDENTIFICATION</scope>
</reference>
<evidence type="ECO:0000256" key="3">
    <source>
        <dbReference type="ARBA" id="ARBA00023212"/>
    </source>
</evidence>
<dbReference type="OrthoDB" id="2163268at2759"/>
<organism evidence="5 6">
    <name type="scientific">Patiria miniata</name>
    <name type="common">Bat star</name>
    <name type="synonym">Asterina miniata</name>
    <dbReference type="NCBI Taxonomy" id="46514"/>
    <lineage>
        <taxon>Eukaryota</taxon>
        <taxon>Metazoa</taxon>
        <taxon>Echinodermata</taxon>
        <taxon>Eleutherozoa</taxon>
        <taxon>Asterozoa</taxon>
        <taxon>Asteroidea</taxon>
        <taxon>Valvatacea</taxon>
        <taxon>Valvatida</taxon>
        <taxon>Asterinidae</taxon>
        <taxon>Patiria</taxon>
    </lineage>
</organism>
<keyword evidence="3" id="KW-0206">Cytoskeleton</keyword>
<evidence type="ECO:0008006" key="7">
    <source>
        <dbReference type="Google" id="ProtNLM"/>
    </source>
</evidence>
<dbReference type="AlphaFoldDB" id="A0A914BSB2"/>
<evidence type="ECO:0000313" key="6">
    <source>
        <dbReference type="Proteomes" id="UP000887568"/>
    </source>
</evidence>
<dbReference type="InterPro" id="IPR032675">
    <property type="entry name" value="LRR_dom_sf"/>
</dbReference>
<dbReference type="RefSeq" id="XP_038078506.1">
    <property type="nucleotide sequence ID" value="XM_038222578.1"/>
</dbReference>
<dbReference type="GO" id="GO:0051694">
    <property type="term" value="P:pointed-end actin filament capping"/>
    <property type="evidence" value="ECO:0007669"/>
    <property type="project" value="InterPro"/>
</dbReference>
<dbReference type="GO" id="GO:0030016">
    <property type="term" value="C:myofibril"/>
    <property type="evidence" value="ECO:0007669"/>
    <property type="project" value="TreeGrafter"/>
</dbReference>
<evidence type="ECO:0000256" key="2">
    <source>
        <dbReference type="ARBA" id="ARBA00022490"/>
    </source>
</evidence>
<dbReference type="GO" id="GO:0007015">
    <property type="term" value="P:actin filament organization"/>
    <property type="evidence" value="ECO:0007669"/>
    <property type="project" value="TreeGrafter"/>
</dbReference>
<evidence type="ECO:0000256" key="4">
    <source>
        <dbReference type="SAM" id="MobiDB-lite"/>
    </source>
</evidence>
<dbReference type="GeneID" id="119745900"/>
<dbReference type="Pfam" id="PF03250">
    <property type="entry name" value="Tropomodulin"/>
    <property type="match status" value="1"/>
</dbReference>
<dbReference type="GO" id="GO:0005523">
    <property type="term" value="F:tropomyosin binding"/>
    <property type="evidence" value="ECO:0007669"/>
    <property type="project" value="InterPro"/>
</dbReference>
<dbReference type="EnsemblMetazoa" id="XM_038222578.1">
    <property type="protein sequence ID" value="XP_038078506.1"/>
    <property type="gene ID" value="LOC119745900"/>
</dbReference>
<accession>A0A914BSB2</accession>